<evidence type="ECO:0000259" key="2">
    <source>
        <dbReference type="Pfam" id="PF16562"/>
    </source>
</evidence>
<keyword evidence="4" id="KW-1185">Reference proteome</keyword>
<dbReference type="AlphaFoldDB" id="A0A2G8K9Z0"/>
<dbReference type="Gene3D" id="2.60.40.150">
    <property type="entry name" value="C2 domain"/>
    <property type="match status" value="1"/>
</dbReference>
<evidence type="ECO:0000313" key="3">
    <source>
        <dbReference type="EMBL" id="PIK44807.1"/>
    </source>
</evidence>
<comment type="caution">
    <text evidence="3">The sequence shown here is derived from an EMBL/GenBank/DDBJ whole genome shotgun (WGS) entry which is preliminary data.</text>
</comment>
<sequence>MASAEYGRTASSTPHSPIQDRLGLFHGTSSSHVNPAFWRVGRLSVHDRSNSDSSLARPELMNRSKLTVSKHDITLSEDGGSSVIIYWDIKEAVAPNDWIGLYHIGETNPSEYLSYKNRGVSGTSKGQIVWVIEPEAYFDRAVTKACFKYYHGPTASLLAMTPTVTIRNPFAQEQEQNSDEEDPIKVLSSCYQSVFSLETQGSGSLTVAYLRPYPCLDFCQKEHMMYNRQQYECQWVQVEFQSTIGRVLSTSFLVPKVTVKFDRSSSSVGMKAESLKKGMFFNPIPTSKCRSILARRGSSGDFRAVTWSANNTRGPRYEATRVCQSGIARRVLVMIPIALQEFQFTVTPTDVLELEVKDKFAKSRPIISRFLGRVSVPIQRLLEKVALGEHTVSYPLGKRHPTDHINGVLTFTMNFEELPHTSHHHHRALGGCQSQQDTAGQRRRRRPTDPILTNPISQEQLNLVTQEAQDRGQTLADVENILCQDVLDVNNTQVNGSPSQTTSPPIPTSLHLDLPNSESNGGPTVNGQEEEEDEEEEEEEDEKMKRDPTKFLSCKSLR</sequence>
<dbReference type="Gene3D" id="2.60.40.2840">
    <property type="match status" value="1"/>
</dbReference>
<proteinExistence type="predicted"/>
<dbReference type="InterPro" id="IPR035892">
    <property type="entry name" value="C2_domain_sf"/>
</dbReference>
<feature type="region of interest" description="Disordered" evidence="1">
    <location>
        <begin position="492"/>
        <end position="558"/>
    </location>
</feature>
<dbReference type="InterPro" id="IPR032348">
    <property type="entry name" value="HECW_N"/>
</dbReference>
<dbReference type="FunFam" id="2.60.40.2840:FF:000001">
    <property type="entry name" value="E3 ubiquitin-protein ligase HECW2 isoform X1"/>
    <property type="match status" value="1"/>
</dbReference>
<gene>
    <name evidence="3" type="ORF">BSL78_18333</name>
</gene>
<name>A0A2G8K9Z0_STIJA</name>
<evidence type="ECO:0000313" key="4">
    <source>
        <dbReference type="Proteomes" id="UP000230750"/>
    </source>
</evidence>
<reference evidence="3 4" key="1">
    <citation type="journal article" date="2017" name="PLoS Biol.">
        <title>The sea cucumber genome provides insights into morphological evolution and visceral regeneration.</title>
        <authorList>
            <person name="Zhang X."/>
            <person name="Sun L."/>
            <person name="Yuan J."/>
            <person name="Sun Y."/>
            <person name="Gao Y."/>
            <person name="Zhang L."/>
            <person name="Li S."/>
            <person name="Dai H."/>
            <person name="Hamel J.F."/>
            <person name="Liu C."/>
            <person name="Yu Y."/>
            <person name="Liu S."/>
            <person name="Lin W."/>
            <person name="Guo K."/>
            <person name="Jin S."/>
            <person name="Xu P."/>
            <person name="Storey K.B."/>
            <person name="Huan P."/>
            <person name="Zhang T."/>
            <person name="Zhou Y."/>
            <person name="Zhang J."/>
            <person name="Lin C."/>
            <person name="Li X."/>
            <person name="Xing L."/>
            <person name="Huo D."/>
            <person name="Sun M."/>
            <person name="Wang L."/>
            <person name="Mercier A."/>
            <person name="Li F."/>
            <person name="Yang H."/>
            <person name="Xiang J."/>
        </authorList>
    </citation>
    <scope>NUCLEOTIDE SEQUENCE [LARGE SCALE GENOMIC DNA]</scope>
    <source>
        <strain evidence="3">Shaxun</strain>
        <tissue evidence="3">Muscle</tissue>
    </source>
</reference>
<feature type="region of interest" description="Disordered" evidence="1">
    <location>
        <begin position="1"/>
        <end position="23"/>
    </location>
</feature>
<dbReference type="Proteomes" id="UP000230750">
    <property type="component" value="Unassembled WGS sequence"/>
</dbReference>
<accession>A0A2G8K9Z0</accession>
<dbReference type="EMBL" id="MRZV01000752">
    <property type="protein sequence ID" value="PIK44807.1"/>
    <property type="molecule type" value="Genomic_DNA"/>
</dbReference>
<organism evidence="3 4">
    <name type="scientific">Stichopus japonicus</name>
    <name type="common">Sea cucumber</name>
    <dbReference type="NCBI Taxonomy" id="307972"/>
    <lineage>
        <taxon>Eukaryota</taxon>
        <taxon>Metazoa</taxon>
        <taxon>Echinodermata</taxon>
        <taxon>Eleutherozoa</taxon>
        <taxon>Echinozoa</taxon>
        <taxon>Holothuroidea</taxon>
        <taxon>Aspidochirotacea</taxon>
        <taxon>Aspidochirotida</taxon>
        <taxon>Stichopodidae</taxon>
        <taxon>Apostichopus</taxon>
    </lineage>
</organism>
<dbReference type="Pfam" id="PF16562">
    <property type="entry name" value="HECW_N"/>
    <property type="match status" value="1"/>
</dbReference>
<evidence type="ECO:0000256" key="1">
    <source>
        <dbReference type="SAM" id="MobiDB-lite"/>
    </source>
</evidence>
<feature type="compositionally biased region" description="Acidic residues" evidence="1">
    <location>
        <begin position="528"/>
        <end position="541"/>
    </location>
</feature>
<feature type="domain" description="E3 ubiquitin-protein ligase HECW1/2 N-terminal" evidence="2">
    <location>
        <begin position="48"/>
        <end position="169"/>
    </location>
</feature>
<feature type="compositionally biased region" description="Polar residues" evidence="1">
    <location>
        <begin position="516"/>
        <end position="527"/>
    </location>
</feature>
<dbReference type="OrthoDB" id="5987976at2759"/>
<feature type="region of interest" description="Disordered" evidence="1">
    <location>
        <begin position="421"/>
        <end position="460"/>
    </location>
</feature>
<protein>
    <submittedName>
        <fullName evidence="3">Putative E3 ubiquitin-protein ligase HECW1</fullName>
    </submittedName>
</protein>
<dbReference type="STRING" id="307972.A0A2G8K9Z0"/>